<accession>N1W4W8</accession>
<protein>
    <submittedName>
        <fullName evidence="1">Uncharacterized protein</fullName>
    </submittedName>
</protein>
<sequence>MVNGIDYFSMRIRKIFNSGIDYVFFVAVTEDSERLESR</sequence>
<proteinExistence type="predicted"/>
<dbReference type="STRING" id="1218591.LEP1GSC199_2401"/>
<evidence type="ECO:0000313" key="1">
    <source>
        <dbReference type="EMBL" id="EMY70023.1"/>
    </source>
</evidence>
<comment type="caution">
    <text evidence="1">The sequence shown here is derived from an EMBL/GenBank/DDBJ whole genome shotgun (WGS) entry which is preliminary data.</text>
</comment>
<organism evidence="1 2">
    <name type="scientific">Leptospira vanthielii serovar Holland str. Waz Holland = ATCC 700522</name>
    <dbReference type="NCBI Taxonomy" id="1218591"/>
    <lineage>
        <taxon>Bacteria</taxon>
        <taxon>Pseudomonadati</taxon>
        <taxon>Spirochaetota</taxon>
        <taxon>Spirochaetia</taxon>
        <taxon>Leptospirales</taxon>
        <taxon>Leptospiraceae</taxon>
        <taxon>Leptospira</taxon>
    </lineage>
</organism>
<name>N1W4W8_9LEPT</name>
<reference evidence="1 2" key="1">
    <citation type="submission" date="2013-03" db="EMBL/GenBank/DDBJ databases">
        <authorList>
            <person name="Harkins D.M."/>
            <person name="Durkin A.S."/>
            <person name="Brinkac L.M."/>
            <person name="Haft D.H."/>
            <person name="Selengut J.D."/>
            <person name="Sanka R."/>
            <person name="DePew J."/>
            <person name="Purushe J."/>
            <person name="Galloway R.L."/>
            <person name="Vinetz J.M."/>
            <person name="Sutton G.G."/>
            <person name="Nierman W.C."/>
            <person name="Fouts D.E."/>
        </authorList>
    </citation>
    <scope>NUCLEOTIDE SEQUENCE [LARGE SCALE GENOMIC DNA]</scope>
    <source>
        <strain evidence="1 2">Waz Holland</strain>
    </source>
</reference>
<evidence type="ECO:0000313" key="2">
    <source>
        <dbReference type="Proteomes" id="UP000012227"/>
    </source>
</evidence>
<gene>
    <name evidence="1" type="ORF">LEP1GSC199_2401</name>
</gene>
<dbReference type="Proteomes" id="UP000012227">
    <property type="component" value="Unassembled WGS sequence"/>
</dbReference>
<dbReference type="AlphaFoldDB" id="N1W4W8"/>
<dbReference type="EMBL" id="AOGY02000042">
    <property type="protein sequence ID" value="EMY70023.1"/>
    <property type="molecule type" value="Genomic_DNA"/>
</dbReference>